<dbReference type="Gene3D" id="2.20.20.130">
    <property type="match status" value="1"/>
</dbReference>
<dbReference type="InterPro" id="IPR012944">
    <property type="entry name" value="SusD_RagB_dom"/>
</dbReference>
<dbReference type="GO" id="GO:0009279">
    <property type="term" value="C:cell outer membrane"/>
    <property type="evidence" value="ECO:0007669"/>
    <property type="project" value="UniProtKB-SubCell"/>
</dbReference>
<evidence type="ECO:0000259" key="7">
    <source>
        <dbReference type="Pfam" id="PF14322"/>
    </source>
</evidence>
<keyword evidence="9" id="KW-1185">Reference proteome</keyword>
<dbReference type="Proteomes" id="UP000249547">
    <property type="component" value="Unassembled WGS sequence"/>
</dbReference>
<evidence type="ECO:0000313" key="8">
    <source>
        <dbReference type="EMBL" id="RAJ05188.1"/>
    </source>
</evidence>
<keyword evidence="5" id="KW-0998">Cell outer membrane</keyword>
<dbReference type="EMBL" id="QLLL01000004">
    <property type="protein sequence ID" value="RAJ05188.1"/>
    <property type="molecule type" value="Genomic_DNA"/>
</dbReference>
<comment type="subcellular location">
    <subcellularLocation>
        <location evidence="1">Cell outer membrane</location>
    </subcellularLocation>
</comment>
<evidence type="ECO:0000259" key="6">
    <source>
        <dbReference type="Pfam" id="PF07980"/>
    </source>
</evidence>
<accession>A0A327QMC7</accession>
<dbReference type="CDD" id="cd08977">
    <property type="entry name" value="SusD"/>
    <property type="match status" value="1"/>
</dbReference>
<dbReference type="Pfam" id="PF07980">
    <property type="entry name" value="SusD_RagB"/>
    <property type="match status" value="1"/>
</dbReference>
<dbReference type="InterPro" id="IPR011990">
    <property type="entry name" value="TPR-like_helical_dom_sf"/>
</dbReference>
<evidence type="ECO:0000256" key="2">
    <source>
        <dbReference type="ARBA" id="ARBA00006275"/>
    </source>
</evidence>
<dbReference type="OrthoDB" id="1080118at2"/>
<proteinExistence type="inferred from homology"/>
<comment type="caution">
    <text evidence="8">The sequence shown here is derived from an EMBL/GenBank/DDBJ whole genome shotgun (WGS) entry which is preliminary data.</text>
</comment>
<evidence type="ECO:0000313" key="9">
    <source>
        <dbReference type="Proteomes" id="UP000249547"/>
    </source>
</evidence>
<evidence type="ECO:0000256" key="4">
    <source>
        <dbReference type="ARBA" id="ARBA00023136"/>
    </source>
</evidence>
<dbReference type="Gene3D" id="1.25.40.900">
    <property type="match status" value="1"/>
</dbReference>
<comment type="similarity">
    <text evidence="2">Belongs to the SusD family.</text>
</comment>
<name>A0A327QMC7_9BACT</name>
<dbReference type="AlphaFoldDB" id="A0A327QMC7"/>
<dbReference type="InterPro" id="IPR033985">
    <property type="entry name" value="SusD-like_N"/>
</dbReference>
<sequence>MQKIFIGLWLLGVCFLHTSCEKLLDKEPSDKLSNEATFADIDGARTALVGAYSSLLTTELYHVNRMVYPDLASGNLQFSKTTNVKMMDIYSFLQDAESSSMNATYSKAYNVLTNINNILTAVEKFDSTNLVVKRIKAEAKCIRALLHFDLVKLFARPYSYTPDASHDGIVVNLKPRFYNDPLPVRSTVKETYDAIIQDLREALVLFTSTNGIISNGYVQNTFNFTSAASLLAKVYLYKSDWDNAYTYADQVIRSSTYTLMTRAQYVASWTNKTPSAESIFELNLEATFAGTTLGTYYGDNGSDQQYAATDDLMNIYSATDIRGRSSLFIPKGNYYFTGKYTGVSTKATPIKVLRLSDMYLIRAEAAAHKNDLLQAGKDFDAISMRADANLTATSFSSPQQAIDAILLERRKEFAFEGEYMFDRARYKLGVRNIAFTDYRMVLPIPKASTNVNPQLKQNDDY</sequence>
<feature type="domain" description="SusD-like N-terminal" evidence="7">
    <location>
        <begin position="81"/>
        <end position="236"/>
    </location>
</feature>
<keyword evidence="3" id="KW-0732">Signal</keyword>
<dbReference type="SUPFAM" id="SSF48452">
    <property type="entry name" value="TPR-like"/>
    <property type="match status" value="1"/>
</dbReference>
<dbReference type="Pfam" id="PF14322">
    <property type="entry name" value="SusD-like_3"/>
    <property type="match status" value="1"/>
</dbReference>
<evidence type="ECO:0000256" key="5">
    <source>
        <dbReference type="ARBA" id="ARBA00023237"/>
    </source>
</evidence>
<protein>
    <submittedName>
        <fullName evidence="8">SusD-like starch-binding protein associating with outer membrane</fullName>
    </submittedName>
</protein>
<organism evidence="8 9">
    <name type="scientific">Chitinophaga skermanii</name>
    <dbReference type="NCBI Taxonomy" id="331697"/>
    <lineage>
        <taxon>Bacteria</taxon>
        <taxon>Pseudomonadati</taxon>
        <taxon>Bacteroidota</taxon>
        <taxon>Chitinophagia</taxon>
        <taxon>Chitinophagales</taxon>
        <taxon>Chitinophagaceae</taxon>
        <taxon>Chitinophaga</taxon>
    </lineage>
</organism>
<gene>
    <name evidence="8" type="ORF">LX64_02342</name>
</gene>
<dbReference type="Gene3D" id="1.25.40.390">
    <property type="match status" value="1"/>
</dbReference>
<evidence type="ECO:0000256" key="1">
    <source>
        <dbReference type="ARBA" id="ARBA00004442"/>
    </source>
</evidence>
<dbReference type="RefSeq" id="WP_111597798.1">
    <property type="nucleotide sequence ID" value="NZ_QLLL01000004.1"/>
</dbReference>
<keyword evidence="4" id="KW-0472">Membrane</keyword>
<feature type="domain" description="RagB/SusD" evidence="6">
    <location>
        <begin position="299"/>
        <end position="428"/>
    </location>
</feature>
<evidence type="ECO:0000256" key="3">
    <source>
        <dbReference type="ARBA" id="ARBA00022729"/>
    </source>
</evidence>
<reference evidence="8 9" key="1">
    <citation type="submission" date="2018-06" db="EMBL/GenBank/DDBJ databases">
        <title>Genomic Encyclopedia of Archaeal and Bacterial Type Strains, Phase II (KMG-II): from individual species to whole genera.</title>
        <authorList>
            <person name="Goeker M."/>
        </authorList>
    </citation>
    <scope>NUCLEOTIDE SEQUENCE [LARGE SCALE GENOMIC DNA]</scope>
    <source>
        <strain evidence="8 9">DSM 23857</strain>
    </source>
</reference>